<protein>
    <submittedName>
        <fullName evidence="2">Uncharacterized protein</fullName>
    </submittedName>
</protein>
<gene>
    <name evidence="2" type="ORF">GPM918_LOCUS43274</name>
    <name evidence="3" type="ORF">SRO942_LOCUS44726</name>
</gene>
<evidence type="ECO:0000313" key="2">
    <source>
        <dbReference type="EMBL" id="CAF1613689.1"/>
    </source>
</evidence>
<evidence type="ECO:0000313" key="3">
    <source>
        <dbReference type="EMBL" id="CAF4498804.1"/>
    </source>
</evidence>
<feature type="compositionally biased region" description="Polar residues" evidence="1">
    <location>
        <begin position="67"/>
        <end position="80"/>
    </location>
</feature>
<proteinExistence type="predicted"/>
<name>A0A816BRX7_9BILA</name>
<dbReference type="AlphaFoldDB" id="A0A816BRX7"/>
<keyword evidence="4" id="KW-1185">Reference proteome</keyword>
<reference evidence="2" key="1">
    <citation type="submission" date="2021-02" db="EMBL/GenBank/DDBJ databases">
        <authorList>
            <person name="Nowell W R."/>
        </authorList>
    </citation>
    <scope>NUCLEOTIDE SEQUENCE</scope>
</reference>
<dbReference type="Proteomes" id="UP000681722">
    <property type="component" value="Unassembled WGS sequence"/>
</dbReference>
<feature type="region of interest" description="Disordered" evidence="1">
    <location>
        <begin position="47"/>
        <end position="80"/>
    </location>
</feature>
<organism evidence="2 4">
    <name type="scientific">Didymodactylos carnosus</name>
    <dbReference type="NCBI Taxonomy" id="1234261"/>
    <lineage>
        <taxon>Eukaryota</taxon>
        <taxon>Metazoa</taxon>
        <taxon>Spiralia</taxon>
        <taxon>Gnathifera</taxon>
        <taxon>Rotifera</taxon>
        <taxon>Eurotatoria</taxon>
        <taxon>Bdelloidea</taxon>
        <taxon>Philodinida</taxon>
        <taxon>Philodinidae</taxon>
        <taxon>Didymodactylos</taxon>
    </lineage>
</organism>
<evidence type="ECO:0000256" key="1">
    <source>
        <dbReference type="SAM" id="MobiDB-lite"/>
    </source>
</evidence>
<dbReference type="EMBL" id="CAJOBC010105619">
    <property type="protein sequence ID" value="CAF4498804.1"/>
    <property type="molecule type" value="Genomic_DNA"/>
</dbReference>
<sequence length="80" mass="8891">MYHENPSAEAVSVAMPSSTTIKKSQMAFRTLIPVYLPKRGGATVAVQANQKKREIRGKREYSDHPKTNCTPQEQEATATQ</sequence>
<dbReference type="EMBL" id="CAJNOQ010038751">
    <property type="protein sequence ID" value="CAF1613689.1"/>
    <property type="molecule type" value="Genomic_DNA"/>
</dbReference>
<evidence type="ECO:0000313" key="4">
    <source>
        <dbReference type="Proteomes" id="UP000663829"/>
    </source>
</evidence>
<feature type="compositionally biased region" description="Basic and acidic residues" evidence="1">
    <location>
        <begin position="57"/>
        <end position="66"/>
    </location>
</feature>
<feature type="non-terminal residue" evidence="2">
    <location>
        <position position="1"/>
    </location>
</feature>
<accession>A0A816BRX7</accession>
<dbReference type="Proteomes" id="UP000663829">
    <property type="component" value="Unassembled WGS sequence"/>
</dbReference>
<comment type="caution">
    <text evidence="2">The sequence shown here is derived from an EMBL/GenBank/DDBJ whole genome shotgun (WGS) entry which is preliminary data.</text>
</comment>